<keyword evidence="4 9" id="KW-0028">Amino-acid biosynthesis</keyword>
<dbReference type="PANTHER" id="PTHR43406:SF1">
    <property type="entry name" value="TRYPTOPHAN SYNTHASE ALPHA CHAIN, CHLOROPLASTIC"/>
    <property type="match status" value="1"/>
</dbReference>
<evidence type="ECO:0000256" key="9">
    <source>
        <dbReference type="HAMAP-Rule" id="MF_00131"/>
    </source>
</evidence>
<comment type="catalytic activity">
    <reaction evidence="8 9">
        <text>(1S,2R)-1-C-(indol-3-yl)glycerol 3-phosphate + L-serine = D-glyceraldehyde 3-phosphate + L-tryptophan + H2O</text>
        <dbReference type="Rhea" id="RHEA:10532"/>
        <dbReference type="ChEBI" id="CHEBI:15377"/>
        <dbReference type="ChEBI" id="CHEBI:33384"/>
        <dbReference type="ChEBI" id="CHEBI:57912"/>
        <dbReference type="ChEBI" id="CHEBI:58866"/>
        <dbReference type="ChEBI" id="CHEBI:59776"/>
        <dbReference type="EC" id="4.2.1.20"/>
    </reaction>
</comment>
<dbReference type="InterPro" id="IPR002028">
    <property type="entry name" value="Trp_synthase_suA"/>
</dbReference>
<evidence type="ECO:0000256" key="11">
    <source>
        <dbReference type="SAM" id="MobiDB-lite"/>
    </source>
</evidence>
<evidence type="ECO:0000256" key="1">
    <source>
        <dbReference type="ARBA" id="ARBA00003365"/>
    </source>
</evidence>
<comment type="function">
    <text evidence="1 9">The alpha subunit is responsible for the aldol cleavage of indoleglycerol phosphate to indole and glyceraldehyde 3-phosphate.</text>
</comment>
<name>A0A2I1P9Y8_9MICO</name>
<dbReference type="InterPro" id="IPR011060">
    <property type="entry name" value="RibuloseP-bd_barrel"/>
</dbReference>
<dbReference type="HAMAP" id="MF_00131">
    <property type="entry name" value="Trp_synth_alpha"/>
    <property type="match status" value="1"/>
</dbReference>
<evidence type="ECO:0000256" key="3">
    <source>
        <dbReference type="ARBA" id="ARBA00011270"/>
    </source>
</evidence>
<keyword evidence="13" id="KW-1185">Reference proteome</keyword>
<keyword evidence="7 9" id="KW-0456">Lyase</keyword>
<dbReference type="GO" id="GO:0004834">
    <property type="term" value="F:tryptophan synthase activity"/>
    <property type="evidence" value="ECO:0007669"/>
    <property type="project" value="UniProtKB-UniRule"/>
</dbReference>
<gene>
    <name evidence="9" type="primary">trpA</name>
    <name evidence="12" type="ORF">CYJ76_07765</name>
</gene>
<keyword evidence="6 9" id="KW-0057">Aromatic amino acid biosynthesis</keyword>
<feature type="active site" description="Proton acceptor" evidence="9">
    <location>
        <position position="50"/>
    </location>
</feature>
<comment type="similarity">
    <text evidence="9 10">Belongs to the TrpA family.</text>
</comment>
<evidence type="ECO:0000313" key="12">
    <source>
        <dbReference type="EMBL" id="PKZ41447.1"/>
    </source>
</evidence>
<proteinExistence type="inferred from homology"/>
<comment type="subunit">
    <text evidence="3 9">Tetramer of two alpha and two beta chains.</text>
</comment>
<keyword evidence="5 9" id="KW-0822">Tryptophan biosynthesis</keyword>
<dbReference type="InterPro" id="IPR018204">
    <property type="entry name" value="Trp_synthase_alpha_AS"/>
</dbReference>
<dbReference type="InterPro" id="IPR013785">
    <property type="entry name" value="Aldolase_TIM"/>
</dbReference>
<dbReference type="PANTHER" id="PTHR43406">
    <property type="entry name" value="TRYPTOPHAN SYNTHASE, ALPHA CHAIN"/>
    <property type="match status" value="1"/>
</dbReference>
<accession>A0A2I1P9Y8</accession>
<dbReference type="EC" id="4.2.1.20" evidence="9"/>
<feature type="active site" description="Proton acceptor" evidence="9">
    <location>
        <position position="61"/>
    </location>
</feature>
<evidence type="ECO:0000256" key="10">
    <source>
        <dbReference type="RuleBase" id="RU003662"/>
    </source>
</evidence>
<evidence type="ECO:0000256" key="5">
    <source>
        <dbReference type="ARBA" id="ARBA00022822"/>
    </source>
</evidence>
<dbReference type="OrthoDB" id="9804578at2"/>
<dbReference type="Pfam" id="PF00290">
    <property type="entry name" value="Trp_syntA"/>
    <property type="match status" value="1"/>
</dbReference>
<dbReference type="Gene3D" id="3.20.20.70">
    <property type="entry name" value="Aldolase class I"/>
    <property type="match status" value="1"/>
</dbReference>
<feature type="region of interest" description="Disordered" evidence="11">
    <location>
        <begin position="249"/>
        <end position="278"/>
    </location>
</feature>
<dbReference type="GO" id="GO:0005829">
    <property type="term" value="C:cytosol"/>
    <property type="evidence" value="ECO:0007669"/>
    <property type="project" value="TreeGrafter"/>
</dbReference>
<dbReference type="RefSeq" id="WP_101849744.1">
    <property type="nucleotide sequence ID" value="NZ_PKIZ01000013.1"/>
</dbReference>
<evidence type="ECO:0000313" key="13">
    <source>
        <dbReference type="Proteomes" id="UP000234206"/>
    </source>
</evidence>
<dbReference type="EMBL" id="PKIZ01000013">
    <property type="protein sequence ID" value="PKZ41447.1"/>
    <property type="molecule type" value="Genomic_DNA"/>
</dbReference>
<reference evidence="12 13" key="1">
    <citation type="submission" date="2017-12" db="EMBL/GenBank/DDBJ databases">
        <title>Phylogenetic diversity of female urinary microbiome.</title>
        <authorList>
            <person name="Thomas-White K."/>
            <person name="Wolfe A.J."/>
        </authorList>
    </citation>
    <scope>NUCLEOTIDE SEQUENCE [LARGE SCALE GENOMIC DNA]</scope>
    <source>
        <strain evidence="12 13">UMB1298</strain>
    </source>
</reference>
<dbReference type="SUPFAM" id="SSF51366">
    <property type="entry name" value="Ribulose-phoshate binding barrel"/>
    <property type="match status" value="1"/>
</dbReference>
<evidence type="ECO:0000256" key="2">
    <source>
        <dbReference type="ARBA" id="ARBA00004733"/>
    </source>
</evidence>
<organism evidence="12 13">
    <name type="scientific">Kytococcus schroeteri</name>
    <dbReference type="NCBI Taxonomy" id="138300"/>
    <lineage>
        <taxon>Bacteria</taxon>
        <taxon>Bacillati</taxon>
        <taxon>Actinomycetota</taxon>
        <taxon>Actinomycetes</taxon>
        <taxon>Micrococcales</taxon>
        <taxon>Kytococcaceae</taxon>
        <taxon>Kytococcus</taxon>
    </lineage>
</organism>
<evidence type="ECO:0000256" key="8">
    <source>
        <dbReference type="ARBA" id="ARBA00049047"/>
    </source>
</evidence>
<dbReference type="UniPathway" id="UPA00035">
    <property type="reaction ID" value="UER00044"/>
</dbReference>
<dbReference type="PROSITE" id="PS00167">
    <property type="entry name" value="TRP_SYNTHASE_ALPHA"/>
    <property type="match status" value="1"/>
</dbReference>
<dbReference type="NCBIfam" id="TIGR00262">
    <property type="entry name" value="trpA"/>
    <property type="match status" value="1"/>
</dbReference>
<protein>
    <recommendedName>
        <fullName evidence="9">Tryptophan synthase alpha chain</fullName>
        <ecNumber evidence="9">4.2.1.20</ecNumber>
    </recommendedName>
</protein>
<evidence type="ECO:0000256" key="6">
    <source>
        <dbReference type="ARBA" id="ARBA00023141"/>
    </source>
</evidence>
<dbReference type="Proteomes" id="UP000234206">
    <property type="component" value="Unassembled WGS sequence"/>
</dbReference>
<comment type="caution">
    <text evidence="12">The sequence shown here is derived from an EMBL/GenBank/DDBJ whole genome shotgun (WGS) entry which is preliminary data.</text>
</comment>
<evidence type="ECO:0000256" key="7">
    <source>
        <dbReference type="ARBA" id="ARBA00023239"/>
    </source>
</evidence>
<dbReference type="FunFam" id="3.20.20.70:FF:000037">
    <property type="entry name" value="Tryptophan synthase alpha chain"/>
    <property type="match status" value="1"/>
</dbReference>
<dbReference type="AlphaFoldDB" id="A0A2I1P9Y8"/>
<comment type="pathway">
    <text evidence="2 9">Amino-acid biosynthesis; L-tryptophan biosynthesis; L-tryptophan from chorismate: step 5/5.</text>
</comment>
<sequence length="294" mass="29438">MSNLLDERFAACREAGRAALVVYLPVGFPDVETSRAAMVAAVEAGADVIEIGIPYTDPVMDGPVIQDAADRALEQGASVDDALECARAVVDAGGVPVVMSYWNPLLARGVERLAGELAGAGVAGVILPDLPPEAAGAWHAAAAEHVLATTHLVAPSTTPERAATITAACSGFVYAASTMGVTGARATVSHAAEQVVERIRAVSDLPIGLGLGVSSGEQAREVARYADGVIVGSAVVAALGADSGLDGNAAREADPAAPDTASVGASAPSGQSGSVPTFPRMTALVRELAGALDH</sequence>
<dbReference type="CDD" id="cd04724">
    <property type="entry name" value="Tryptophan_synthase_alpha"/>
    <property type="match status" value="1"/>
</dbReference>
<evidence type="ECO:0000256" key="4">
    <source>
        <dbReference type="ARBA" id="ARBA00022605"/>
    </source>
</evidence>